<gene>
    <name evidence="4" type="ORF">WMN62_06725</name>
</gene>
<evidence type="ECO:0000313" key="5">
    <source>
        <dbReference type="Proteomes" id="UP001370299"/>
    </source>
</evidence>
<dbReference type="PANTHER" id="PTHR46268">
    <property type="entry name" value="STRESS RESPONSE PROTEIN NHAX"/>
    <property type="match status" value="1"/>
</dbReference>
<feature type="compositionally biased region" description="Polar residues" evidence="2">
    <location>
        <begin position="291"/>
        <end position="302"/>
    </location>
</feature>
<proteinExistence type="inferred from homology"/>
<dbReference type="SUPFAM" id="SSF52402">
    <property type="entry name" value="Adenine nucleotide alpha hydrolases-like"/>
    <property type="match status" value="2"/>
</dbReference>
<organism evidence="4 5">
    <name type="scientific">Curtobacterium citreum</name>
    <dbReference type="NCBI Taxonomy" id="2036"/>
    <lineage>
        <taxon>Bacteria</taxon>
        <taxon>Bacillati</taxon>
        <taxon>Actinomycetota</taxon>
        <taxon>Actinomycetes</taxon>
        <taxon>Micrococcales</taxon>
        <taxon>Microbacteriaceae</taxon>
        <taxon>Curtobacterium</taxon>
    </lineage>
</organism>
<reference evidence="4 5" key="1">
    <citation type="submission" date="2024-03" db="EMBL/GenBank/DDBJ databases">
        <title>Whole genomes of four grape xylem sap localized bacterial endophytes.</title>
        <authorList>
            <person name="Kumar G."/>
            <person name="Savka M.A."/>
        </authorList>
    </citation>
    <scope>NUCLEOTIDE SEQUENCE [LARGE SCALE GENOMIC DNA]</scope>
    <source>
        <strain evidence="4 5">RIT_GXS8</strain>
    </source>
</reference>
<accession>A0ABU8YAP5</accession>
<dbReference type="Pfam" id="PF00582">
    <property type="entry name" value="Usp"/>
    <property type="match status" value="1"/>
</dbReference>
<dbReference type="RefSeq" id="WP_340196057.1">
    <property type="nucleotide sequence ID" value="NZ_JBBKAP010000019.1"/>
</dbReference>
<evidence type="ECO:0000256" key="2">
    <source>
        <dbReference type="SAM" id="MobiDB-lite"/>
    </source>
</evidence>
<evidence type="ECO:0000259" key="3">
    <source>
        <dbReference type="Pfam" id="PF00582"/>
    </source>
</evidence>
<dbReference type="Gene3D" id="3.40.50.620">
    <property type="entry name" value="HUPs"/>
    <property type="match status" value="2"/>
</dbReference>
<name>A0ABU8YAP5_9MICO</name>
<evidence type="ECO:0000256" key="1">
    <source>
        <dbReference type="ARBA" id="ARBA00008791"/>
    </source>
</evidence>
<dbReference type="Proteomes" id="UP001370299">
    <property type="component" value="Unassembled WGS sequence"/>
</dbReference>
<comment type="caution">
    <text evidence="4">The sequence shown here is derived from an EMBL/GenBank/DDBJ whole genome shotgun (WGS) entry which is preliminary data.</text>
</comment>
<dbReference type="InterPro" id="IPR014729">
    <property type="entry name" value="Rossmann-like_a/b/a_fold"/>
</dbReference>
<dbReference type="PANTHER" id="PTHR46268:SF6">
    <property type="entry name" value="UNIVERSAL STRESS PROTEIN UP12"/>
    <property type="match status" value="1"/>
</dbReference>
<sequence>MTRYRISIDDTVAGQNALAWIDANVLSELDQVDIVMIGEHRRAGTAGSPAAPLHTAQERLRRRHPRLDITVHATGTSPGTVPATAADVLVIGVRQASPVARALSGWVPERVTANSGIPVIAVPEHWEDHHGGIVVGIDADTSDTALAFAAERALTAGCELTIVRAWQVPTVSTPYGYAYVEEDREIWAHQAEELVGHFARRALEQFPGLRVRTAVREGRAGHVIAGLSDSASLLVVGRRHHTLLGGALFGSVGQQLLRDSGIPVATVPPDAPLHGGTHHVAADAEHDQPHTDSSAVTTAGAR</sequence>
<feature type="region of interest" description="Disordered" evidence="2">
    <location>
        <begin position="283"/>
        <end position="302"/>
    </location>
</feature>
<dbReference type="EMBL" id="JBBLYY010000034">
    <property type="protein sequence ID" value="MEK0171156.1"/>
    <property type="molecule type" value="Genomic_DNA"/>
</dbReference>
<feature type="domain" description="UspA" evidence="3">
    <location>
        <begin position="133"/>
        <end position="268"/>
    </location>
</feature>
<evidence type="ECO:0000313" key="4">
    <source>
        <dbReference type="EMBL" id="MEK0171156.1"/>
    </source>
</evidence>
<protein>
    <submittedName>
        <fullName evidence="4">Universal stress protein</fullName>
    </submittedName>
</protein>
<keyword evidence="5" id="KW-1185">Reference proteome</keyword>
<comment type="similarity">
    <text evidence="1">Belongs to the universal stress protein A family.</text>
</comment>
<dbReference type="InterPro" id="IPR006016">
    <property type="entry name" value="UspA"/>
</dbReference>
<dbReference type="CDD" id="cd00293">
    <property type="entry name" value="USP-like"/>
    <property type="match status" value="1"/>
</dbReference>